<evidence type="ECO:0000313" key="2">
    <source>
        <dbReference type="Proteomes" id="UP000464178"/>
    </source>
</evidence>
<proteinExistence type="predicted"/>
<dbReference type="EMBL" id="LR593886">
    <property type="protein sequence ID" value="VTR90836.1"/>
    <property type="molecule type" value="Genomic_DNA"/>
</dbReference>
<reference evidence="1 2" key="1">
    <citation type="submission" date="2019-05" db="EMBL/GenBank/DDBJ databases">
        <authorList>
            <consortium name="Science for Life Laboratories"/>
        </authorList>
    </citation>
    <scope>NUCLEOTIDE SEQUENCE [LARGE SCALE GENOMIC DNA]</scope>
    <source>
        <strain evidence="1">Soil9</strain>
    </source>
</reference>
<keyword evidence="2" id="KW-1185">Reference proteome</keyword>
<dbReference type="RefSeq" id="WP_162665917.1">
    <property type="nucleotide sequence ID" value="NZ_LR593886.1"/>
</dbReference>
<dbReference type="AlphaFoldDB" id="A0A6P2CR90"/>
<dbReference type="KEGG" id="gms:SOIL9_68780"/>
<protein>
    <submittedName>
        <fullName evidence="1">Uncharacterized protein</fullName>
    </submittedName>
</protein>
<gene>
    <name evidence="1" type="ORF">SOIL9_68780</name>
</gene>
<dbReference type="Proteomes" id="UP000464178">
    <property type="component" value="Chromosome"/>
</dbReference>
<name>A0A6P2CR90_9BACT</name>
<organism evidence="1 2">
    <name type="scientific">Gemmata massiliana</name>
    <dbReference type="NCBI Taxonomy" id="1210884"/>
    <lineage>
        <taxon>Bacteria</taxon>
        <taxon>Pseudomonadati</taxon>
        <taxon>Planctomycetota</taxon>
        <taxon>Planctomycetia</taxon>
        <taxon>Gemmatales</taxon>
        <taxon>Gemmataceae</taxon>
        <taxon>Gemmata</taxon>
    </lineage>
</organism>
<accession>A0A6P2CR90</accession>
<sequence>MSAKNTKSADPKKARLYEAMVSMGRLVDEMERCREEYGDLLEQSDGPDGDDVHPWLNLFNDIASQYGREEAREKPRKI</sequence>
<evidence type="ECO:0000313" key="1">
    <source>
        <dbReference type="EMBL" id="VTR90836.1"/>
    </source>
</evidence>